<dbReference type="HOGENOM" id="CLU_728594_0_0_1"/>
<proteinExistence type="predicted"/>
<feature type="domain" description="PNPLA" evidence="4">
    <location>
        <begin position="73"/>
        <end position="243"/>
    </location>
</feature>
<feature type="active site" description="Nucleophile" evidence="2">
    <location>
        <position position="107"/>
    </location>
</feature>
<protein>
    <recommendedName>
        <fullName evidence="4">PNPLA domain-containing protein</fullName>
    </recommendedName>
</protein>
<evidence type="ECO:0000313" key="6">
    <source>
        <dbReference type="Proteomes" id="UP000019132"/>
    </source>
</evidence>
<dbReference type="EnsemblProtists" id="PYU1_T009422">
    <property type="protein sequence ID" value="PYU1_T009422"/>
    <property type="gene ID" value="PYU1_G009404"/>
</dbReference>
<dbReference type="InParanoid" id="K3WWS4"/>
<feature type="short sequence motif" description="GXSXG" evidence="2">
    <location>
        <begin position="105"/>
        <end position="109"/>
    </location>
</feature>
<dbReference type="InterPro" id="IPR033562">
    <property type="entry name" value="PLPL"/>
</dbReference>
<dbReference type="Proteomes" id="UP000019132">
    <property type="component" value="Unassembled WGS sequence"/>
</dbReference>
<evidence type="ECO:0000256" key="2">
    <source>
        <dbReference type="PROSITE-ProRule" id="PRU01161"/>
    </source>
</evidence>
<keyword evidence="1 2" id="KW-0443">Lipid metabolism</keyword>
<evidence type="ECO:0000313" key="5">
    <source>
        <dbReference type="EnsemblProtists" id="PYU1_T009422"/>
    </source>
</evidence>
<dbReference type="SUPFAM" id="SSF52151">
    <property type="entry name" value="FabD/lysophospholipase-like"/>
    <property type="match status" value="1"/>
</dbReference>
<evidence type="ECO:0000256" key="1">
    <source>
        <dbReference type="ARBA" id="ARBA00023098"/>
    </source>
</evidence>
<dbReference type="InterPro" id="IPR002641">
    <property type="entry name" value="PNPLA_dom"/>
</dbReference>
<keyword evidence="6" id="KW-1185">Reference proteome</keyword>
<feature type="region of interest" description="Disordered" evidence="3">
    <location>
        <begin position="17"/>
        <end position="45"/>
    </location>
</feature>
<dbReference type="STRING" id="431595.K3WWS4"/>
<dbReference type="eggNOG" id="ENOG502RYKZ">
    <property type="taxonomic scope" value="Eukaryota"/>
</dbReference>
<dbReference type="GO" id="GO:0019433">
    <property type="term" value="P:triglyceride catabolic process"/>
    <property type="evidence" value="ECO:0007669"/>
    <property type="project" value="TreeGrafter"/>
</dbReference>
<dbReference type="GO" id="GO:0004806">
    <property type="term" value="F:triacylglycerol lipase activity"/>
    <property type="evidence" value="ECO:0007669"/>
    <property type="project" value="TreeGrafter"/>
</dbReference>
<dbReference type="PROSITE" id="PS51635">
    <property type="entry name" value="PNPLA"/>
    <property type="match status" value="1"/>
</dbReference>
<reference evidence="6" key="1">
    <citation type="journal article" date="2010" name="Genome Biol.">
        <title>Genome sequence of the necrotrophic plant pathogen Pythium ultimum reveals original pathogenicity mechanisms and effector repertoire.</title>
        <authorList>
            <person name="Levesque C.A."/>
            <person name="Brouwer H."/>
            <person name="Cano L."/>
            <person name="Hamilton J.P."/>
            <person name="Holt C."/>
            <person name="Huitema E."/>
            <person name="Raffaele S."/>
            <person name="Robideau G.P."/>
            <person name="Thines M."/>
            <person name="Win J."/>
            <person name="Zerillo M.M."/>
            <person name="Beakes G.W."/>
            <person name="Boore J.L."/>
            <person name="Busam D."/>
            <person name="Dumas B."/>
            <person name="Ferriera S."/>
            <person name="Fuerstenberg S.I."/>
            <person name="Gachon C.M."/>
            <person name="Gaulin E."/>
            <person name="Govers F."/>
            <person name="Grenville-Briggs L."/>
            <person name="Horner N."/>
            <person name="Hostetler J."/>
            <person name="Jiang R.H."/>
            <person name="Johnson J."/>
            <person name="Krajaejun T."/>
            <person name="Lin H."/>
            <person name="Meijer H.J."/>
            <person name="Moore B."/>
            <person name="Morris P."/>
            <person name="Phuntmart V."/>
            <person name="Puiu D."/>
            <person name="Shetty J."/>
            <person name="Stajich J.E."/>
            <person name="Tripathy S."/>
            <person name="Wawra S."/>
            <person name="van West P."/>
            <person name="Whitty B.R."/>
            <person name="Coutinho P.M."/>
            <person name="Henrissat B."/>
            <person name="Martin F."/>
            <person name="Thomas P.D."/>
            <person name="Tyler B.M."/>
            <person name="De Vries R.P."/>
            <person name="Kamoun S."/>
            <person name="Yandell M."/>
            <person name="Tisserat N."/>
            <person name="Buell C.R."/>
        </authorList>
    </citation>
    <scope>NUCLEOTIDE SEQUENCE</scope>
    <source>
        <strain evidence="6">DAOM:BR144</strain>
    </source>
</reference>
<dbReference type="EMBL" id="GL376622">
    <property type="status" value="NOT_ANNOTATED_CDS"/>
    <property type="molecule type" value="Genomic_DNA"/>
</dbReference>
<reference evidence="6" key="2">
    <citation type="submission" date="2010-04" db="EMBL/GenBank/DDBJ databases">
        <authorList>
            <person name="Buell R."/>
            <person name="Hamilton J."/>
            <person name="Hostetler J."/>
        </authorList>
    </citation>
    <scope>NUCLEOTIDE SEQUENCE [LARGE SCALE GENOMIC DNA]</scope>
    <source>
        <strain evidence="6">DAOM:BR144</strain>
    </source>
</reference>
<keyword evidence="2" id="KW-0378">Hydrolase</keyword>
<sequence>MTMTLAMQSTRAEELSVLMSSSDCDDRSKTLDSMSTDTEESDDDQMELDAPDVTMCLETMPLARNERPSLVELAFSASGGLFTYQMGVAAYIQDHFDLSNCHFSGCSGGSWAATLLAAETNVHDAWKVILATQKRLIPANYSWYSGYGRYATIVSETIQELWKDDLDVFKRVENKNLHIAVTKFPSMKGENHNSWTSLDDLMKSIMASALVPFALSGRPYIVHRGQKYIDGCVSNFKGVNLSGSEYTTASEITYHVKKLAVDTMRSSMTTLASYLLPSSLQKPVASFIYRALPNVSVPHAVIAPLSLAVAPANNTSMELTTETAPSSSSSSSSETKDVHRLLIQPWTWRGQSLTSYHLTVDIDTHQERFDTGYQDAMANYHEFAAVLRPLTQ</sequence>
<name>K3WWS4_GLOUD</name>
<dbReference type="VEuPathDB" id="FungiDB:PYU1_G009404"/>
<dbReference type="GO" id="GO:0005737">
    <property type="term" value="C:cytoplasm"/>
    <property type="evidence" value="ECO:0007669"/>
    <property type="project" value="TreeGrafter"/>
</dbReference>
<evidence type="ECO:0000256" key="3">
    <source>
        <dbReference type="SAM" id="MobiDB-lite"/>
    </source>
</evidence>
<keyword evidence="2" id="KW-0442">Lipid degradation</keyword>
<organism evidence="5 6">
    <name type="scientific">Globisporangium ultimum (strain ATCC 200006 / CBS 805.95 / DAOM BR144)</name>
    <name type="common">Pythium ultimum</name>
    <dbReference type="NCBI Taxonomy" id="431595"/>
    <lineage>
        <taxon>Eukaryota</taxon>
        <taxon>Sar</taxon>
        <taxon>Stramenopiles</taxon>
        <taxon>Oomycota</taxon>
        <taxon>Peronosporomycetes</taxon>
        <taxon>Pythiales</taxon>
        <taxon>Pythiaceae</taxon>
        <taxon>Globisporangium</taxon>
    </lineage>
</organism>
<dbReference type="GO" id="GO:0055088">
    <property type="term" value="P:lipid homeostasis"/>
    <property type="evidence" value="ECO:0007669"/>
    <property type="project" value="TreeGrafter"/>
</dbReference>
<evidence type="ECO:0000259" key="4">
    <source>
        <dbReference type="PROSITE" id="PS51635"/>
    </source>
</evidence>
<dbReference type="PANTHER" id="PTHR12406">
    <property type="entry name" value="CALCIUM-INDEPENDENT PHOSPHOLIPASE A2 IPLA2 -RELATED"/>
    <property type="match status" value="1"/>
</dbReference>
<feature type="active site" description="Proton acceptor" evidence="2">
    <location>
        <position position="230"/>
    </location>
</feature>
<dbReference type="AlphaFoldDB" id="K3WWS4"/>
<dbReference type="OMA" id="PHETIAP"/>
<dbReference type="PANTHER" id="PTHR12406:SF7">
    <property type="entry name" value="PATATIN-LIKE PHOSPHOLIPASE DOMAIN-CONTAINING PROTEIN 4"/>
    <property type="match status" value="1"/>
</dbReference>
<dbReference type="InterPro" id="IPR016035">
    <property type="entry name" value="Acyl_Trfase/lysoPLipase"/>
</dbReference>
<reference evidence="5" key="3">
    <citation type="submission" date="2015-02" db="UniProtKB">
        <authorList>
            <consortium name="EnsemblProtists"/>
        </authorList>
    </citation>
    <scope>IDENTIFICATION</scope>
    <source>
        <strain evidence="5">DAOM BR144</strain>
    </source>
</reference>
<accession>K3WWS4</accession>
<dbReference type="GO" id="GO:0016020">
    <property type="term" value="C:membrane"/>
    <property type="evidence" value="ECO:0007669"/>
    <property type="project" value="TreeGrafter"/>
</dbReference>
<comment type="caution">
    <text evidence="2">Lacks conserved residue(s) required for the propagation of feature annotation.</text>
</comment>
<dbReference type="GO" id="GO:0005811">
    <property type="term" value="C:lipid droplet"/>
    <property type="evidence" value="ECO:0007669"/>
    <property type="project" value="TreeGrafter"/>
</dbReference>
<dbReference type="Pfam" id="PF01734">
    <property type="entry name" value="Patatin"/>
    <property type="match status" value="1"/>
</dbReference>